<comment type="caution">
    <text evidence="3">The sequence shown here is derived from an EMBL/GenBank/DDBJ whole genome shotgun (WGS) entry which is preliminary data.</text>
</comment>
<feature type="region of interest" description="Disordered" evidence="1">
    <location>
        <begin position="297"/>
        <end position="436"/>
    </location>
</feature>
<evidence type="ECO:0000313" key="3">
    <source>
        <dbReference type="EMBL" id="GAA0929500.1"/>
    </source>
</evidence>
<keyword evidence="2" id="KW-0812">Transmembrane</keyword>
<dbReference type="Proteomes" id="UP001501578">
    <property type="component" value="Unassembled WGS sequence"/>
</dbReference>
<gene>
    <name evidence="3" type="ORF">GCM10009560_33390</name>
</gene>
<proteinExistence type="predicted"/>
<keyword evidence="2" id="KW-1133">Transmembrane helix</keyword>
<evidence type="ECO:0000256" key="1">
    <source>
        <dbReference type="SAM" id="MobiDB-lite"/>
    </source>
</evidence>
<feature type="transmembrane region" description="Helical" evidence="2">
    <location>
        <begin position="46"/>
        <end position="68"/>
    </location>
</feature>
<keyword evidence="2" id="KW-0472">Membrane</keyword>
<name>A0ABN1PKJ9_9ACTN</name>
<feature type="compositionally biased region" description="Low complexity" evidence="1">
    <location>
        <begin position="343"/>
        <end position="354"/>
    </location>
</feature>
<organism evidence="3 4">
    <name type="scientific">Nonomuraea longicatena</name>
    <dbReference type="NCBI Taxonomy" id="83682"/>
    <lineage>
        <taxon>Bacteria</taxon>
        <taxon>Bacillati</taxon>
        <taxon>Actinomycetota</taxon>
        <taxon>Actinomycetes</taxon>
        <taxon>Streptosporangiales</taxon>
        <taxon>Streptosporangiaceae</taxon>
        <taxon>Nonomuraea</taxon>
    </lineage>
</organism>
<evidence type="ECO:0008006" key="5">
    <source>
        <dbReference type="Google" id="ProtNLM"/>
    </source>
</evidence>
<evidence type="ECO:0000256" key="2">
    <source>
        <dbReference type="SAM" id="Phobius"/>
    </source>
</evidence>
<protein>
    <recommendedName>
        <fullName evidence="5">CU044_5270 family protein</fullName>
    </recommendedName>
</protein>
<reference evidence="3 4" key="1">
    <citation type="journal article" date="2019" name="Int. J. Syst. Evol. Microbiol.">
        <title>The Global Catalogue of Microorganisms (GCM) 10K type strain sequencing project: providing services to taxonomists for standard genome sequencing and annotation.</title>
        <authorList>
            <consortium name="The Broad Institute Genomics Platform"/>
            <consortium name="The Broad Institute Genome Sequencing Center for Infectious Disease"/>
            <person name="Wu L."/>
            <person name="Ma J."/>
        </authorList>
    </citation>
    <scope>NUCLEOTIDE SEQUENCE [LARGE SCALE GENOMIC DNA]</scope>
    <source>
        <strain evidence="3 4">JCM 11136</strain>
    </source>
</reference>
<accession>A0ABN1PKJ9</accession>
<sequence>MDDEIRVFAEGRPQAGTYGEEARERARERLLGEAVRGRRGFRLPRLSLQVAAAFGVTVALVGGVAVALTGGEEGAGRTASASMEEPTPGPGQFVRKETMRMFAFGTADGRRGLERNKETKWLPADPYGSVLTLAEDRRILPWPGESKPPEMAAWEKETKRWSAGCGYPGFPAIPSSDPEALRGVLYQDAGADRDGNAWNRAEWLLRGYLPESGQRALFHAMRAIPGVAEAQGVADAQGRTGVGLGKVVDGTLLQYIFDPQTQRYLGLRGTAADPEGSRAPKDAVLLLTAELGVTVVDTLPTPDSPDGFPTMDCGGPKDATGDPDASPSEQARPDAEQDPRPSAPADAPAQDPRPTASVTQPDPDPAQPDPDPSRRDPAQSDPAQSDSAPSRPDSAQPDPEPTAGADRPVEAPEVSAVPDARAGRSAGEPEVAEPRE</sequence>
<dbReference type="RefSeq" id="WP_343950780.1">
    <property type="nucleotide sequence ID" value="NZ_BAAAHQ010000015.1"/>
</dbReference>
<keyword evidence="4" id="KW-1185">Reference proteome</keyword>
<dbReference type="EMBL" id="BAAAHQ010000015">
    <property type="protein sequence ID" value="GAA0929500.1"/>
    <property type="molecule type" value="Genomic_DNA"/>
</dbReference>
<evidence type="ECO:0000313" key="4">
    <source>
        <dbReference type="Proteomes" id="UP001501578"/>
    </source>
</evidence>